<proteinExistence type="predicted"/>
<name>A0A0V1A8U7_9BILA</name>
<protein>
    <submittedName>
        <fullName evidence="2">Uncharacterized protein</fullName>
    </submittedName>
</protein>
<evidence type="ECO:0000256" key="1">
    <source>
        <dbReference type="SAM" id="Phobius"/>
    </source>
</evidence>
<keyword evidence="1" id="KW-1133">Transmembrane helix</keyword>
<evidence type="ECO:0000313" key="2">
    <source>
        <dbReference type="EMBL" id="KRY21271.1"/>
    </source>
</evidence>
<keyword evidence="1" id="KW-0812">Transmembrane</keyword>
<accession>A0A0V1A8U7</accession>
<keyword evidence="3" id="KW-1185">Reference proteome</keyword>
<dbReference type="Proteomes" id="UP000054783">
    <property type="component" value="Unassembled WGS sequence"/>
</dbReference>
<evidence type="ECO:0000313" key="3">
    <source>
        <dbReference type="Proteomes" id="UP000054783"/>
    </source>
</evidence>
<reference evidence="2 3" key="1">
    <citation type="submission" date="2015-01" db="EMBL/GenBank/DDBJ databases">
        <title>Evolution of Trichinella species and genotypes.</title>
        <authorList>
            <person name="Korhonen P.K."/>
            <person name="Edoardo P."/>
            <person name="Giuseppe L.R."/>
            <person name="Gasser R.B."/>
        </authorList>
    </citation>
    <scope>NUCLEOTIDE SEQUENCE [LARGE SCALE GENOMIC DNA]</scope>
    <source>
        <strain evidence="2">ISS2496</strain>
    </source>
</reference>
<comment type="caution">
    <text evidence="2">The sequence shown here is derived from an EMBL/GenBank/DDBJ whole genome shotgun (WGS) entry which is preliminary data.</text>
</comment>
<keyword evidence="1" id="KW-0472">Membrane</keyword>
<dbReference type="OrthoDB" id="10528668at2759"/>
<organism evidence="2 3">
    <name type="scientific">Trichinella patagoniensis</name>
    <dbReference type="NCBI Taxonomy" id="990121"/>
    <lineage>
        <taxon>Eukaryota</taxon>
        <taxon>Metazoa</taxon>
        <taxon>Ecdysozoa</taxon>
        <taxon>Nematoda</taxon>
        <taxon>Enoplea</taxon>
        <taxon>Dorylaimia</taxon>
        <taxon>Trichinellida</taxon>
        <taxon>Trichinellidae</taxon>
        <taxon>Trichinella</taxon>
    </lineage>
</organism>
<gene>
    <name evidence="2" type="ORF">T12_4955</name>
</gene>
<feature type="transmembrane region" description="Helical" evidence="1">
    <location>
        <begin position="53"/>
        <end position="74"/>
    </location>
</feature>
<dbReference type="EMBL" id="JYDQ01000018">
    <property type="protein sequence ID" value="KRY21271.1"/>
    <property type="molecule type" value="Genomic_DNA"/>
</dbReference>
<dbReference type="AlphaFoldDB" id="A0A0V1A8U7"/>
<sequence>MESNLTSLHSKYVVLCAIHLTYQLDLKTENYTQLCREIEMMNTQNGVNVLPKYLIIVASVSIVNSISMSLVFTVKFQAKQANGVKIDF</sequence>